<dbReference type="Gene3D" id="3.40.50.1820">
    <property type="entry name" value="alpha/beta hydrolase"/>
    <property type="match status" value="1"/>
</dbReference>
<feature type="domain" description="AB hydrolase-1" evidence="1">
    <location>
        <begin position="21"/>
        <end position="248"/>
    </location>
</feature>
<dbReference type="Pfam" id="PF00561">
    <property type="entry name" value="Abhydrolase_1"/>
    <property type="match status" value="1"/>
</dbReference>
<evidence type="ECO:0000313" key="2">
    <source>
        <dbReference type="EMBL" id="AOV97023.1"/>
    </source>
</evidence>
<proteinExistence type="predicted"/>
<dbReference type="InterPro" id="IPR029058">
    <property type="entry name" value="AB_hydrolase_fold"/>
</dbReference>
<keyword evidence="3" id="KW-1185">Reference proteome</keyword>
<dbReference type="InterPro" id="IPR050266">
    <property type="entry name" value="AB_hydrolase_sf"/>
</dbReference>
<dbReference type="Proteomes" id="UP000175893">
    <property type="component" value="Chromosome"/>
</dbReference>
<dbReference type="RefSeq" id="WP_070244943.1">
    <property type="nucleotide sequence ID" value="NZ_CP016043.1"/>
</dbReference>
<name>A0ABM6EJ82_9GAMM</name>
<sequence>MPILHLHQRDMYYEDQGSGFPLLLGHSYLFDAEMWRPQIAALSKHYRVIVPELWGHGRSGELPEGHHALTCLAQDYLALLAHLQIDRFAMIGLSVGGMWGAELAALAGERCAALVLMDTFVGREPEVTHQRYFAMLAAIEQAGAIPAPLLAQIAPLFFRQTPDPALLDALKQRLAAVSAQTLRHSIVPLGRMIFGRPDRCAQLASLTMPTLVMTGAEDQPRPPLEGYLMAEILQCRQALVADAGHICTLEQPQAVNQLLLDFLQQAGLH</sequence>
<gene>
    <name evidence="2" type="ORF">A9798_08610</name>
</gene>
<accession>A0ABM6EJ82</accession>
<dbReference type="PRINTS" id="PR00111">
    <property type="entry name" value="ABHYDROLASE"/>
</dbReference>
<dbReference type="InterPro" id="IPR000073">
    <property type="entry name" value="AB_hydrolase_1"/>
</dbReference>
<dbReference type="SUPFAM" id="SSF53474">
    <property type="entry name" value="alpha/beta-Hydrolases"/>
    <property type="match status" value="1"/>
</dbReference>
<evidence type="ECO:0000259" key="1">
    <source>
        <dbReference type="Pfam" id="PF00561"/>
    </source>
</evidence>
<protein>
    <submittedName>
        <fullName evidence="2">2-succinyl-6-hydroxy-2, 4-cyclohexadiene-1-carboxylate synthase</fullName>
    </submittedName>
</protein>
<evidence type="ECO:0000313" key="3">
    <source>
        <dbReference type="Proteomes" id="UP000175893"/>
    </source>
</evidence>
<dbReference type="EMBL" id="CP016043">
    <property type="protein sequence ID" value="AOV97023.1"/>
    <property type="molecule type" value="Genomic_DNA"/>
</dbReference>
<dbReference type="PANTHER" id="PTHR43798:SF29">
    <property type="entry name" value="AB HYDROLASE-1 DOMAIN-CONTAINING PROTEIN"/>
    <property type="match status" value="1"/>
</dbReference>
<reference evidence="2 3" key="1">
    <citation type="submission" date="2016-06" db="EMBL/GenBank/DDBJ databases">
        <title>Complete genome sequence of Edwardsiella hoshinae ATCC 35051.</title>
        <authorList>
            <person name="Reichley S.R."/>
            <person name="Waldbieser G.C."/>
            <person name="Lawrence M.L."/>
            <person name="Griffin M.J."/>
        </authorList>
    </citation>
    <scope>NUCLEOTIDE SEQUENCE [LARGE SCALE GENOMIC DNA]</scope>
    <source>
        <strain evidence="2 3">ATCC 35051</strain>
    </source>
</reference>
<organism evidence="2 3">
    <name type="scientific">Edwardsiella hoshinae</name>
    <dbReference type="NCBI Taxonomy" id="93378"/>
    <lineage>
        <taxon>Bacteria</taxon>
        <taxon>Pseudomonadati</taxon>
        <taxon>Pseudomonadota</taxon>
        <taxon>Gammaproteobacteria</taxon>
        <taxon>Enterobacterales</taxon>
        <taxon>Hafniaceae</taxon>
        <taxon>Edwardsiella</taxon>
    </lineage>
</organism>
<dbReference type="PANTHER" id="PTHR43798">
    <property type="entry name" value="MONOACYLGLYCEROL LIPASE"/>
    <property type="match status" value="1"/>
</dbReference>